<evidence type="ECO:0000259" key="6">
    <source>
        <dbReference type="PROSITE" id="PS50835"/>
    </source>
</evidence>
<organism evidence="7 8">
    <name type="scientific">Esox lucius</name>
    <name type="common">Northern pike</name>
    <dbReference type="NCBI Taxonomy" id="8010"/>
    <lineage>
        <taxon>Eukaryota</taxon>
        <taxon>Metazoa</taxon>
        <taxon>Chordata</taxon>
        <taxon>Craniata</taxon>
        <taxon>Vertebrata</taxon>
        <taxon>Euteleostomi</taxon>
        <taxon>Actinopterygii</taxon>
        <taxon>Neopterygii</taxon>
        <taxon>Teleostei</taxon>
        <taxon>Protacanthopterygii</taxon>
        <taxon>Esociformes</taxon>
        <taxon>Esocidae</taxon>
        <taxon>Esox</taxon>
    </lineage>
</organism>
<reference evidence="7 8" key="1">
    <citation type="submission" date="2020-02" db="EMBL/GenBank/DDBJ databases">
        <title>Esox lucius (northern pike) genome, fEsoLuc1, primary haplotype.</title>
        <authorList>
            <person name="Myers G."/>
            <person name="Karagic N."/>
            <person name="Meyer A."/>
            <person name="Pippel M."/>
            <person name="Reichard M."/>
            <person name="Winkler S."/>
            <person name="Tracey A."/>
            <person name="Sims Y."/>
            <person name="Howe K."/>
            <person name="Rhie A."/>
            <person name="Formenti G."/>
            <person name="Durbin R."/>
            <person name="Fedrigo O."/>
            <person name="Jarvis E.D."/>
        </authorList>
    </citation>
    <scope>NUCLEOTIDE SEQUENCE [LARGE SCALE GENOMIC DNA]</scope>
</reference>
<feature type="domain" description="Ig-like" evidence="6">
    <location>
        <begin position="512"/>
        <end position="600"/>
    </location>
</feature>
<evidence type="ECO:0000256" key="1">
    <source>
        <dbReference type="ARBA" id="ARBA00040106"/>
    </source>
</evidence>
<comment type="subunit">
    <text evidence="4">Predominantly monomer of isoform CD22-beta. Also found as heterodimer of isoform CD22-beta and a shorter isoform. Interacts with PTPN6/SHP-1, LYN, SYK, PIK3R1/PIK3R2 and PLCG1 upon phosphorylation. Interacts with GRB2, INPP5D and SHC1 upon phosphorylation. May form a complex with INPP5D/SHIP, GRB2 and SHC1.</text>
</comment>
<evidence type="ECO:0000256" key="4">
    <source>
        <dbReference type="ARBA" id="ARBA00046458"/>
    </source>
</evidence>
<dbReference type="InterPro" id="IPR003598">
    <property type="entry name" value="Ig_sub2"/>
</dbReference>
<evidence type="ECO:0000313" key="8">
    <source>
        <dbReference type="Proteomes" id="UP000265140"/>
    </source>
</evidence>
<dbReference type="PROSITE" id="PS50835">
    <property type="entry name" value="IG_LIKE"/>
    <property type="match status" value="7"/>
</dbReference>
<dbReference type="InterPro" id="IPR013783">
    <property type="entry name" value="Ig-like_fold"/>
</dbReference>
<comment type="function">
    <text evidence="3">Most highly expressed siglec (sialic acid-binding immunoglobulin-like lectin) on B-cells that plays a role in various aspects of B-cell biology including differentiation, antigen presentation, and trafficking to bone marrow. Binds to alpha 2,6-linked sialic acid residues of surface molecules such as CD22 itself, CD45 and IgM in a cis configuration. Can also bind to ligands on other cells as an adhesion molecule in a trans configuration. Acts as an inhibitory coreceptor on the surface of B-cells and inhibits B-cell receptor induced signaling, characterized by inhibition of the calcium mobilization and cellular activation. Mechanistically, the immunoreceptor tyrosine-based inhibitory motif domain is phosphorylated by the Src kinase LYN, which in turn leads to the recruitment of the protein tyrosine phosphatase 1/PTPN6, leading to the negative regulation of BCR signaling. If this negative signaling from is of sufficient strength, apoptosis of the B-cell can be induced.</text>
</comment>
<dbReference type="Proteomes" id="UP000265140">
    <property type="component" value="Chromosome 9"/>
</dbReference>
<dbReference type="GeneTree" id="ENSGT01010000222294"/>
<dbReference type="InterPro" id="IPR003599">
    <property type="entry name" value="Ig_sub"/>
</dbReference>
<keyword evidence="8" id="KW-1185">Reference proteome</keyword>
<reference evidence="7" key="3">
    <citation type="submission" date="2025-09" db="UniProtKB">
        <authorList>
            <consortium name="Ensembl"/>
        </authorList>
    </citation>
    <scope>IDENTIFICATION</scope>
</reference>
<dbReference type="InterPro" id="IPR056386">
    <property type="entry name" value="Ig_CD22"/>
</dbReference>
<reference evidence="7" key="2">
    <citation type="submission" date="2025-08" db="UniProtKB">
        <authorList>
            <consortium name="Ensembl"/>
        </authorList>
    </citation>
    <scope>IDENTIFICATION</scope>
</reference>
<feature type="domain" description="Ig-like" evidence="6">
    <location>
        <begin position="781"/>
        <end position="866"/>
    </location>
</feature>
<feature type="transmembrane region" description="Helical" evidence="5">
    <location>
        <begin position="877"/>
        <end position="896"/>
    </location>
</feature>
<evidence type="ECO:0000256" key="3">
    <source>
        <dbReference type="ARBA" id="ARBA00045430"/>
    </source>
</evidence>
<dbReference type="Gene3D" id="2.60.40.10">
    <property type="entry name" value="Immunoglobulins"/>
    <property type="match status" value="9"/>
</dbReference>
<feature type="domain" description="Ig-like" evidence="6">
    <location>
        <begin position="326"/>
        <end position="397"/>
    </location>
</feature>
<proteinExistence type="predicted"/>
<feature type="domain" description="Ig-like" evidence="6">
    <location>
        <begin position="693"/>
        <end position="774"/>
    </location>
</feature>
<evidence type="ECO:0000256" key="2">
    <source>
        <dbReference type="ARBA" id="ARBA00041781"/>
    </source>
</evidence>
<keyword evidence="5" id="KW-0812">Transmembrane</keyword>
<evidence type="ECO:0000313" key="7">
    <source>
        <dbReference type="Ensembl" id="ENSELUP00000097646.1"/>
    </source>
</evidence>
<feature type="domain" description="Ig-like" evidence="6">
    <location>
        <begin position="209"/>
        <end position="310"/>
    </location>
</feature>
<protein>
    <recommendedName>
        <fullName evidence="1">B-cell receptor CD22</fullName>
    </recommendedName>
    <alternativeName>
        <fullName evidence="2">Sialic acid-binding Ig-like lectin 2</fullName>
    </alternativeName>
</protein>
<dbReference type="PANTHER" id="PTHR46013">
    <property type="entry name" value="VASCULAR CELL ADHESION MOLECULE 1"/>
    <property type="match status" value="1"/>
</dbReference>
<dbReference type="Pfam" id="PF24518">
    <property type="entry name" value="Ig_CD22"/>
    <property type="match status" value="1"/>
</dbReference>
<name>A0AAY5L9C6_ESOLU</name>
<dbReference type="Ensembl" id="ENSELUT00000104366.1">
    <property type="protein sequence ID" value="ENSELUP00000097646.1"/>
    <property type="gene ID" value="ENSELUG00000043145.1"/>
</dbReference>
<feature type="domain" description="Ig-like" evidence="6">
    <location>
        <begin position="608"/>
        <end position="686"/>
    </location>
</feature>
<accession>A0AAY5L9C6</accession>
<dbReference type="SMART" id="SM00408">
    <property type="entry name" value="IGc2"/>
    <property type="match status" value="5"/>
</dbReference>
<dbReference type="Pfam" id="PF13927">
    <property type="entry name" value="Ig_3"/>
    <property type="match status" value="1"/>
</dbReference>
<dbReference type="InterPro" id="IPR036179">
    <property type="entry name" value="Ig-like_dom_sf"/>
</dbReference>
<sequence>MELTDNRDGDTTMSLRSTGSVLVVFLFTATVVLGQDEWNVNHSSQSICALKGSTVDLSCSFTYPRGYTVTATEWYYWKWIWTKIPDKSTGRVLYLGNNDNDCTLRITDLREKDSTSYYFSFQTGYSWTSSSYITLSVTDLQVQLGERNNKKTLTCITSCSLTGNPTYIWYKNGQQIDESSSPQYKDPVSSNFVDSYSCSVKGHEDLHSPTVCIFGQSCNKLLYTKRGICALKGSSVDISCTYVGHDPVTSSLWFSPKQSGRWRDKLIPEDLTTDPGYAGRVQYPDQESTRSSGPFTLRITDLKEEDSAEYRFTFKTYNFEWGHSFPGTTLTVTDLQVKMSPDTVTEGETVTLTCLTSCPLTDNPTYMWFKNEQPVQEDTSSLYVNYFSEIDSYSCGVKGHDILRSPAMCQKCWSVTYTSQSICALKGSSVDIPCSYTYPRHHEVKKMFWFTKWVFNVEPENVILVPGNEGHIEYHGDKKNDCTLRITDLRLTDSSEYRFRFITSGGHFSGSPVSLTVTDVVLEMEPTSVSEGNRVTLTCTTKCSLDPNPEYSWYKNGQPIENTNTNSTVHILSVSSEDAGRYFCGVKGHETLLSPEKTLNVTYAPNNPSVSISSSGEIVEGSSVTLTCSSDANPPVDKYTWYKKNVTSPKASGQSYSITNIRSEDRGEYYCEAENEYGPLNSLSVSVDVQYAPKNTSVSVSPSGEIAEGSSVTLTCSSDANPPVDKYTWYKKNVTSPKASGQSYSITNITSEDSGEYYYEAENECGHLNSFSVSVNVQYGPKNTSVSVSPSGEIVEGSSVTLTCSSDANPPVDKYTWYKKTVTSPKASGQSYNITNITSEDSGEYHCEAHNRKGTKNSTALMVIVSGKQTSVVNKTVGITVVVLVVILCLSGFIWFRRKKSKSTAHTRYTADNIQGSDFRFLSQQTADTDNQDDLHYASVYYSSSKDQEVPLYSTVQSSHYQEQEEEVLHAAVKIQLPPAQTIQEDPSIIYKARRKRT</sequence>
<dbReference type="AlphaFoldDB" id="A0AAY5L9C6"/>
<gene>
    <name evidence="7" type="primary">ELAPOR1</name>
</gene>
<dbReference type="Pfam" id="PF13895">
    <property type="entry name" value="Ig_2"/>
    <property type="match status" value="4"/>
</dbReference>
<feature type="domain" description="Ig-like" evidence="6">
    <location>
        <begin position="131"/>
        <end position="200"/>
    </location>
</feature>
<dbReference type="PANTHER" id="PTHR46013:SF4">
    <property type="entry name" value="B-CELL RECEPTOR CD22-RELATED"/>
    <property type="match status" value="1"/>
</dbReference>
<dbReference type="SMART" id="SM00409">
    <property type="entry name" value="IG"/>
    <property type="match status" value="9"/>
</dbReference>
<keyword evidence="5" id="KW-1133">Transmembrane helix</keyword>
<keyword evidence="5" id="KW-0472">Membrane</keyword>
<dbReference type="InterPro" id="IPR007110">
    <property type="entry name" value="Ig-like_dom"/>
</dbReference>
<dbReference type="SUPFAM" id="SSF48726">
    <property type="entry name" value="Immunoglobulin"/>
    <property type="match status" value="9"/>
</dbReference>
<evidence type="ECO:0000256" key="5">
    <source>
        <dbReference type="SAM" id="Phobius"/>
    </source>
</evidence>